<name>A0ABP0UIC1_9BRYO</name>
<dbReference type="Proteomes" id="UP001497512">
    <property type="component" value="Chromosome 4"/>
</dbReference>
<evidence type="ECO:0000313" key="2">
    <source>
        <dbReference type="EMBL" id="CAK9222258.1"/>
    </source>
</evidence>
<feature type="chain" id="PRO_5046807650" evidence="1">
    <location>
        <begin position="37"/>
        <end position="112"/>
    </location>
</feature>
<protein>
    <submittedName>
        <fullName evidence="2">Uncharacterized protein</fullName>
    </submittedName>
</protein>
<feature type="signal peptide" evidence="1">
    <location>
        <begin position="1"/>
        <end position="36"/>
    </location>
</feature>
<gene>
    <name evidence="2" type="ORF">CSSPTR1EN2_LOCUS15975</name>
</gene>
<dbReference type="EMBL" id="OZ019896">
    <property type="protein sequence ID" value="CAK9222258.1"/>
    <property type="molecule type" value="Genomic_DNA"/>
</dbReference>
<evidence type="ECO:0000313" key="3">
    <source>
        <dbReference type="Proteomes" id="UP001497512"/>
    </source>
</evidence>
<reference evidence="2" key="1">
    <citation type="submission" date="2024-02" db="EMBL/GenBank/DDBJ databases">
        <authorList>
            <consortium name="ELIXIR-Norway"/>
            <consortium name="Elixir Norway"/>
        </authorList>
    </citation>
    <scope>NUCLEOTIDE SEQUENCE</scope>
</reference>
<keyword evidence="3" id="KW-1185">Reference proteome</keyword>
<proteinExistence type="predicted"/>
<evidence type="ECO:0000256" key="1">
    <source>
        <dbReference type="SAM" id="SignalP"/>
    </source>
</evidence>
<keyword evidence="1" id="KW-0732">Signal</keyword>
<organism evidence="2 3">
    <name type="scientific">Sphagnum troendelagicum</name>
    <dbReference type="NCBI Taxonomy" id="128251"/>
    <lineage>
        <taxon>Eukaryota</taxon>
        <taxon>Viridiplantae</taxon>
        <taxon>Streptophyta</taxon>
        <taxon>Embryophyta</taxon>
        <taxon>Bryophyta</taxon>
        <taxon>Sphagnophytina</taxon>
        <taxon>Sphagnopsida</taxon>
        <taxon>Sphagnales</taxon>
        <taxon>Sphagnaceae</taxon>
        <taxon>Sphagnum</taxon>
    </lineage>
</organism>
<accession>A0ABP0UIC1</accession>
<sequence>MAGRMALRGSKAPIGVSPLLVIVLLAFHALVLPAASTPLHEAEATVQPEKVTVEASEVRAEEASADESTSIDGVVRVSRNMHGCRREIFHDWVEQYYTIRILEAAKEQKPEN</sequence>